<feature type="region of interest" description="Disordered" evidence="1">
    <location>
        <begin position="1"/>
        <end position="22"/>
    </location>
</feature>
<comment type="caution">
    <text evidence="2">The sequence shown here is derived from an EMBL/GenBank/DDBJ whole genome shotgun (WGS) entry which is preliminary data.</text>
</comment>
<gene>
    <name evidence="2" type="ORF">UX85_C0004G0014</name>
</gene>
<protein>
    <submittedName>
        <fullName evidence="2">Uncharacterized protein</fullName>
    </submittedName>
</protein>
<evidence type="ECO:0000256" key="1">
    <source>
        <dbReference type="SAM" id="MobiDB-lite"/>
    </source>
</evidence>
<dbReference type="Proteomes" id="UP000033860">
    <property type="component" value="Unassembled WGS sequence"/>
</dbReference>
<proteinExistence type="predicted"/>
<evidence type="ECO:0000313" key="3">
    <source>
        <dbReference type="Proteomes" id="UP000033860"/>
    </source>
</evidence>
<name>A0A0G1U468_9BACT</name>
<dbReference type="EMBL" id="LCNT01000004">
    <property type="protein sequence ID" value="KKU61093.1"/>
    <property type="molecule type" value="Genomic_DNA"/>
</dbReference>
<reference evidence="2 3" key="1">
    <citation type="journal article" date="2015" name="Nature">
        <title>rRNA introns, odd ribosomes, and small enigmatic genomes across a large radiation of phyla.</title>
        <authorList>
            <person name="Brown C.T."/>
            <person name="Hug L.A."/>
            <person name="Thomas B.C."/>
            <person name="Sharon I."/>
            <person name="Castelle C.J."/>
            <person name="Singh A."/>
            <person name="Wilkins M.J."/>
            <person name="Williams K.H."/>
            <person name="Banfield J.F."/>
        </authorList>
    </citation>
    <scope>NUCLEOTIDE SEQUENCE [LARGE SCALE GENOMIC DNA]</scope>
</reference>
<dbReference type="AlphaFoldDB" id="A0A0G1U468"/>
<accession>A0A0G1U468</accession>
<sequence length="240" mass="26124">MGFETQSGLPGKPQFGWDSPATQEAVERAKKATIRKIGKGELKLSLGQGGGERVVSYSSGIKVGLPLEDVAKIAPGRDGSLSVGRMHLMSQWLRAFNLYDLSFDSDSESVRVIKNFRSSVTLGGFRPAVDVMVGASDYHHGGVKLPDGYWFLNSARRVIGGLMLFYEGEDFGAVRDRGFLVVQQGEDNKTVAAFPDYMGRLWPVPFAEQTGPGLKRMFEEGGALAAWNPVIGVCDPEFKT</sequence>
<organism evidence="2 3">
    <name type="scientific">Candidatus Beckwithbacteria bacterium GW2011_GWB1_47_15</name>
    <dbReference type="NCBI Taxonomy" id="1618371"/>
    <lineage>
        <taxon>Bacteria</taxon>
        <taxon>Candidatus Beckwithiibacteriota</taxon>
    </lineage>
</organism>
<evidence type="ECO:0000313" key="2">
    <source>
        <dbReference type="EMBL" id="KKU61093.1"/>
    </source>
</evidence>